<dbReference type="OrthoDB" id="9786557at2"/>
<dbReference type="InterPro" id="IPR013538">
    <property type="entry name" value="ASHA1/2-like_C"/>
</dbReference>
<dbReference type="RefSeq" id="WP_046138123.1">
    <property type="nucleotide sequence ID" value="NZ_LANJ01000011.1"/>
</dbReference>
<accession>A0A0F5QI09</accession>
<evidence type="ECO:0000313" key="3">
    <source>
        <dbReference type="EMBL" id="KKC39649.1"/>
    </source>
</evidence>
<dbReference type="InterPro" id="IPR023393">
    <property type="entry name" value="START-like_dom_sf"/>
</dbReference>
<dbReference type="Gene3D" id="3.30.530.20">
    <property type="match status" value="1"/>
</dbReference>
<protein>
    <submittedName>
        <fullName evidence="3">Polyketide cyclase</fullName>
    </submittedName>
</protein>
<evidence type="ECO:0000313" key="4">
    <source>
        <dbReference type="Proteomes" id="UP000033411"/>
    </source>
</evidence>
<feature type="domain" description="Activator of Hsp90 ATPase homologue 1/2-like C-terminal" evidence="2">
    <location>
        <begin position="19"/>
        <end position="154"/>
    </location>
</feature>
<evidence type="ECO:0000259" key="2">
    <source>
        <dbReference type="Pfam" id="PF08327"/>
    </source>
</evidence>
<comment type="similarity">
    <text evidence="1">Belongs to the AHA1 family.</text>
</comment>
<dbReference type="CDD" id="cd08896">
    <property type="entry name" value="SRPBCC_CalC_Aha1-like_3"/>
    <property type="match status" value="1"/>
</dbReference>
<reference evidence="3 4" key="1">
    <citation type="submission" date="2015-03" db="EMBL/GenBank/DDBJ databases">
        <authorList>
            <person name="Lepp D."/>
            <person name="Hassan Y.I."/>
            <person name="Li X.-Z."/>
            <person name="Zhou T."/>
        </authorList>
    </citation>
    <scope>NUCLEOTIDE SEQUENCE [LARGE SCALE GENOMIC DNA]</scope>
    <source>
        <strain evidence="3 4">E84</strain>
    </source>
</reference>
<dbReference type="STRING" id="1293439.WH87_05715"/>
<comment type="caution">
    <text evidence="3">The sequence shown here is derived from an EMBL/GenBank/DDBJ whole genome shotgun (WGS) entry which is preliminary data.</text>
</comment>
<dbReference type="Pfam" id="PF08327">
    <property type="entry name" value="AHSA1"/>
    <property type="match status" value="1"/>
</dbReference>
<name>A0A0F5QI09_9HYPH</name>
<dbReference type="EMBL" id="LANJ01000011">
    <property type="protein sequence ID" value="KKC39649.1"/>
    <property type="molecule type" value="Genomic_DNA"/>
</dbReference>
<organism evidence="3 4">
    <name type="scientific">Devosia epidermidihirudinis</name>
    <dbReference type="NCBI Taxonomy" id="1293439"/>
    <lineage>
        <taxon>Bacteria</taxon>
        <taxon>Pseudomonadati</taxon>
        <taxon>Pseudomonadota</taxon>
        <taxon>Alphaproteobacteria</taxon>
        <taxon>Hyphomicrobiales</taxon>
        <taxon>Devosiaceae</taxon>
        <taxon>Devosia</taxon>
    </lineage>
</organism>
<dbReference type="SUPFAM" id="SSF55961">
    <property type="entry name" value="Bet v1-like"/>
    <property type="match status" value="1"/>
</dbReference>
<keyword evidence="4" id="KW-1185">Reference proteome</keyword>
<evidence type="ECO:0000256" key="1">
    <source>
        <dbReference type="ARBA" id="ARBA00006817"/>
    </source>
</evidence>
<dbReference type="PATRIC" id="fig|1293439.3.peg.709"/>
<proteinExistence type="inferred from homology"/>
<gene>
    <name evidence="3" type="ORF">WH87_05715</name>
</gene>
<dbReference type="AlphaFoldDB" id="A0A0F5QI09"/>
<dbReference type="Proteomes" id="UP000033411">
    <property type="component" value="Unassembled WGS sequence"/>
</dbReference>
<sequence length="158" mass="17706">MHLPTEDTDRDLVLNRVLNAPRDKIYACWTQPDLLKQWFAPKPWTTPKVQLDLRPGGGNVITMADEAGTEYPNAGQYLEIVPNERLVFTDAFTGDWAPSAKPFFTAFILLEDAGEGKTKYTAIARHWTVEDAENHKKMGFHAGWGMCADQLEVLAASL</sequence>